<evidence type="ECO:0000313" key="18">
    <source>
        <dbReference type="Proteomes" id="UP000682892"/>
    </source>
</evidence>
<comment type="subcellular location">
    <subcellularLocation>
        <location evidence="1">Cytoplasm</location>
    </subcellularLocation>
</comment>
<dbReference type="GO" id="GO:1901701">
    <property type="term" value="P:cellular response to oxygen-containing compound"/>
    <property type="evidence" value="ECO:0007669"/>
    <property type="project" value="UniProtKB-ARBA"/>
</dbReference>
<organism evidence="17 18">
    <name type="scientific">Aedes aegypti</name>
    <name type="common">Yellowfever mosquito</name>
    <name type="synonym">Culex aegypti</name>
    <dbReference type="NCBI Taxonomy" id="7159"/>
    <lineage>
        <taxon>Eukaryota</taxon>
        <taxon>Metazoa</taxon>
        <taxon>Ecdysozoa</taxon>
        <taxon>Arthropoda</taxon>
        <taxon>Hexapoda</taxon>
        <taxon>Insecta</taxon>
        <taxon>Pterygota</taxon>
        <taxon>Neoptera</taxon>
        <taxon>Endopterygota</taxon>
        <taxon>Diptera</taxon>
        <taxon>Nematocera</taxon>
        <taxon>Culicoidea</taxon>
        <taxon>Culicidae</taxon>
        <taxon>Culicinae</taxon>
        <taxon>Aedini</taxon>
        <taxon>Aedes</taxon>
        <taxon>Stegomyia</taxon>
    </lineage>
</organism>
<keyword evidence="11 14" id="KW-0067">ATP-binding</keyword>
<dbReference type="AlphaFoldDB" id="A0A1S4FGA4"/>
<dbReference type="GO" id="GO:0005737">
    <property type="term" value="C:cytoplasm"/>
    <property type="evidence" value="ECO:0007669"/>
    <property type="project" value="UniProtKB-SubCell"/>
</dbReference>
<reference evidence="17" key="2">
    <citation type="journal article" date="2007" name="Science">
        <title>Genome sequence of Aedes aegypti, a major arbovirus vector.</title>
        <authorList>
            <person name="Nene V."/>
            <person name="Wortman J.R."/>
            <person name="Lawson D."/>
            <person name="Haas B."/>
            <person name="Kodira C."/>
            <person name="Tu Z.J."/>
            <person name="Loftus B."/>
            <person name="Xi Z."/>
            <person name="Megy K."/>
            <person name="Grabherr M."/>
            <person name="Ren Q."/>
            <person name="Zdobnov E.M."/>
            <person name="Lobo N.F."/>
            <person name="Campbell K.S."/>
            <person name="Brown S.E."/>
            <person name="Bonaldo M.F."/>
            <person name="Zhu J."/>
            <person name="Sinkins S.P."/>
            <person name="Hogenkamp D.G."/>
            <person name="Amedeo P."/>
            <person name="Arensburger P."/>
            <person name="Atkinson P.W."/>
            <person name="Bidwell S."/>
            <person name="Biedler J."/>
            <person name="Birney E."/>
            <person name="Bruggner R.V."/>
            <person name="Costas J."/>
            <person name="Coy M.R."/>
            <person name="Crabtree J."/>
            <person name="Crawford M."/>
            <person name="Debruyn B."/>
            <person name="Decaprio D."/>
            <person name="Eiglmeier K."/>
            <person name="Eisenstadt E."/>
            <person name="El-Dorry H."/>
            <person name="Gelbart W.M."/>
            <person name="Gomes S.L."/>
            <person name="Hammond M."/>
            <person name="Hannick L.I."/>
            <person name="Hogan J.R."/>
            <person name="Holmes M.H."/>
            <person name="Jaffe D."/>
            <person name="Johnston J.S."/>
            <person name="Kennedy R.C."/>
            <person name="Koo H."/>
            <person name="Kravitz S."/>
            <person name="Kriventseva E.V."/>
            <person name="Kulp D."/>
            <person name="Labutti K."/>
            <person name="Lee E."/>
            <person name="Li S."/>
            <person name="Lovin D.D."/>
            <person name="Mao C."/>
            <person name="Mauceli E."/>
            <person name="Menck C.F."/>
            <person name="Miller J.R."/>
            <person name="Montgomery P."/>
            <person name="Mori A."/>
            <person name="Nascimento A.L."/>
            <person name="Naveira H.F."/>
            <person name="Nusbaum C."/>
            <person name="O'leary S."/>
            <person name="Orvis J."/>
            <person name="Pertea M."/>
            <person name="Quesneville H."/>
            <person name="Reidenbach K.R."/>
            <person name="Rogers Y.H."/>
            <person name="Roth C.W."/>
            <person name="Schneider J.R."/>
            <person name="Schatz M."/>
            <person name="Shumway M."/>
            <person name="Stanke M."/>
            <person name="Stinson E.O."/>
            <person name="Tubio J.M."/>
            <person name="Vanzee J.P."/>
            <person name="Verjovski-Almeida S."/>
            <person name="Werner D."/>
            <person name="White O."/>
            <person name="Wyder S."/>
            <person name="Zeng Q."/>
            <person name="Zhao Q."/>
            <person name="Zhao Y."/>
            <person name="Hill C.A."/>
            <person name="Raikhel A.S."/>
            <person name="Soares M.B."/>
            <person name="Knudson D.L."/>
            <person name="Lee N.H."/>
            <person name="Galagan J."/>
            <person name="Salzberg S.L."/>
            <person name="Paulsen I.T."/>
            <person name="Dimopoulos G."/>
            <person name="Collins F.H."/>
            <person name="Birren B."/>
            <person name="Fraser-Liggett C.M."/>
            <person name="Severson D.W."/>
        </authorList>
    </citation>
    <scope>NUCLEOTIDE SEQUENCE [LARGE SCALE GENOMIC DNA]</scope>
    <source>
        <strain evidence="17">Liverpool</strain>
    </source>
</reference>
<dbReference type="SMART" id="SM00220">
    <property type="entry name" value="S_TKc"/>
    <property type="match status" value="1"/>
</dbReference>
<dbReference type="InterPro" id="IPR000719">
    <property type="entry name" value="Prot_kinase_dom"/>
</dbReference>
<dbReference type="FunFam" id="3.30.200.20:FF:000191">
    <property type="entry name" value="3-phosphoinositide-dependent protein kinase 2-like"/>
    <property type="match status" value="1"/>
</dbReference>
<evidence type="ECO:0000256" key="1">
    <source>
        <dbReference type="ARBA" id="ARBA00004496"/>
    </source>
</evidence>
<sequence length="507" mass="58124">MGTSAEGENKYAGNTRARRSANDFMFGKLIGEGSFSVVYLAKDVHTSKEWAVKVCEKRQIIRERKQEYVKREREALNRLSGLPGFLNLFCTFQDSSKLYFVMTFAKNGTLLQLMERVKQLDMDCVRFYSAQILHAIEQMHANNIIHRDLKPENILLDDKFHIMIADFGSSRIDGTTNDNVSSDEKEESASESDEQSAPSQRKRRSFVGTAQYVSPEILKGKDSTKASDIWSFGCILYQMIAGFPPFQGPNDYLIFQKITKLELTFPNDFDHIAADLIVKLLVLNPQKRLGVKDKSPYDSIRNHKFLEGIDFLSIRKMSPPFLISALLSGECTKEDSTLDVYDFPDNIKPGLDNEQITRLLGQDWLKIGAPSTESNSSLVDKILKIPASDEEKSSWLEEQKSDMWHSFAEGELILKKGFVNKRKGALYVPRKRMLLLTTGPKLIYIDPVQMVKKGEIPWNEKLRAEAKNFKMFFVHTPHRTYYLEDSQGYALKWCQAIQEMHDKVYKN</sequence>
<dbReference type="InterPro" id="IPR050236">
    <property type="entry name" value="Ser_Thr_kinase_AGC"/>
</dbReference>
<feature type="region of interest" description="Disordered" evidence="15">
    <location>
        <begin position="175"/>
        <end position="205"/>
    </location>
</feature>
<comment type="catalytic activity">
    <reaction evidence="12">
        <text>L-threonyl-[protein] + ATP = O-phospho-L-threonyl-[protein] + ADP + H(+)</text>
        <dbReference type="Rhea" id="RHEA:46608"/>
        <dbReference type="Rhea" id="RHEA-COMP:11060"/>
        <dbReference type="Rhea" id="RHEA-COMP:11605"/>
        <dbReference type="ChEBI" id="CHEBI:15378"/>
        <dbReference type="ChEBI" id="CHEBI:30013"/>
        <dbReference type="ChEBI" id="CHEBI:30616"/>
        <dbReference type="ChEBI" id="CHEBI:61977"/>
        <dbReference type="ChEBI" id="CHEBI:456216"/>
        <dbReference type="EC" id="2.7.11.1"/>
    </reaction>
</comment>
<dbReference type="Gene3D" id="1.10.510.10">
    <property type="entry name" value="Transferase(Phosphotransferase) domain 1"/>
    <property type="match status" value="1"/>
</dbReference>
<dbReference type="PANTHER" id="PTHR24356:SF163">
    <property type="entry name" value="3-PHOSPHOINOSITIDE-DEPENDENT PROTEIN KINASE 1-RELATED"/>
    <property type="match status" value="1"/>
</dbReference>
<evidence type="ECO:0000256" key="11">
    <source>
        <dbReference type="ARBA" id="ARBA00022840"/>
    </source>
</evidence>
<dbReference type="Pfam" id="PF00069">
    <property type="entry name" value="Pkinase"/>
    <property type="match status" value="1"/>
</dbReference>
<evidence type="ECO:0000256" key="14">
    <source>
        <dbReference type="PROSITE-ProRule" id="PRU10141"/>
    </source>
</evidence>
<evidence type="ECO:0000256" key="10">
    <source>
        <dbReference type="ARBA" id="ARBA00022777"/>
    </source>
</evidence>
<feature type="compositionally biased region" description="Acidic residues" evidence="15">
    <location>
        <begin position="184"/>
        <end position="194"/>
    </location>
</feature>
<dbReference type="InterPro" id="IPR011993">
    <property type="entry name" value="PH-like_dom_sf"/>
</dbReference>
<dbReference type="OrthoDB" id="347657at2759"/>
<protein>
    <recommendedName>
        <fullName evidence="4">3-phosphoinositide-dependent protein kinase 1</fullName>
        <ecNumber evidence="3">2.7.11.1</ecNumber>
    </recommendedName>
</protein>
<evidence type="ECO:0000256" key="4">
    <source>
        <dbReference type="ARBA" id="ARBA00018538"/>
    </source>
</evidence>
<dbReference type="InterPro" id="IPR039046">
    <property type="entry name" value="PDPK1"/>
</dbReference>
<reference evidence="17" key="3">
    <citation type="submission" date="2012-09" db="EMBL/GenBank/DDBJ databases">
        <authorList>
            <consortium name="VectorBase"/>
        </authorList>
    </citation>
    <scope>NUCLEOTIDE SEQUENCE</scope>
    <source>
        <strain evidence="17">Liverpool</strain>
    </source>
</reference>
<dbReference type="GO" id="GO:0004674">
    <property type="term" value="F:protein serine/threonine kinase activity"/>
    <property type="evidence" value="ECO:0007669"/>
    <property type="project" value="UniProtKB-KW"/>
</dbReference>
<dbReference type="CTD" id="5163"/>
<dbReference type="PANTHER" id="PTHR24356">
    <property type="entry name" value="SERINE/THREONINE-PROTEIN KINASE"/>
    <property type="match status" value="1"/>
</dbReference>
<dbReference type="Gene3D" id="3.30.200.20">
    <property type="entry name" value="Phosphorylase Kinase, domain 1"/>
    <property type="match status" value="1"/>
</dbReference>
<evidence type="ECO:0000256" key="7">
    <source>
        <dbReference type="ARBA" id="ARBA00022527"/>
    </source>
</evidence>
<feature type="domain" description="Protein kinase" evidence="16">
    <location>
        <begin position="24"/>
        <end position="306"/>
    </location>
</feature>
<dbReference type="SUPFAM" id="SSF50729">
    <property type="entry name" value="PH domain-like"/>
    <property type="match status" value="1"/>
</dbReference>
<evidence type="ECO:0000313" key="17">
    <source>
        <dbReference type="EMBL" id="EAT41025.1"/>
    </source>
</evidence>
<comment type="catalytic activity">
    <reaction evidence="13">
        <text>L-seryl-[protein] + ATP = O-phospho-L-seryl-[protein] + ADP + H(+)</text>
        <dbReference type="Rhea" id="RHEA:17989"/>
        <dbReference type="Rhea" id="RHEA-COMP:9863"/>
        <dbReference type="Rhea" id="RHEA-COMP:11604"/>
        <dbReference type="ChEBI" id="CHEBI:15378"/>
        <dbReference type="ChEBI" id="CHEBI:29999"/>
        <dbReference type="ChEBI" id="CHEBI:30616"/>
        <dbReference type="ChEBI" id="CHEBI:83421"/>
        <dbReference type="ChEBI" id="CHEBI:456216"/>
        <dbReference type="EC" id="2.7.11.1"/>
    </reaction>
</comment>
<proteinExistence type="inferred from homology"/>
<keyword evidence="6" id="KW-0963">Cytoplasm</keyword>
<gene>
    <name evidence="17" type="ORF">AaeL_AAEL007284</name>
</gene>
<dbReference type="EC" id="2.7.11.1" evidence="3"/>
<keyword evidence="8" id="KW-0808">Transferase</keyword>
<reference evidence="17" key="1">
    <citation type="submission" date="2005-10" db="EMBL/GenBank/DDBJ databases">
        <authorList>
            <person name="Loftus B.J."/>
            <person name="Nene V.M."/>
            <person name="Hannick L.I."/>
            <person name="Bidwell S."/>
            <person name="Haas B."/>
            <person name="Amedeo P."/>
            <person name="Orvis J."/>
            <person name="Wortman J.R."/>
            <person name="White O.R."/>
            <person name="Salzberg S."/>
            <person name="Shumway M."/>
            <person name="Koo H."/>
            <person name="Zhao Y."/>
            <person name="Holmes M."/>
            <person name="Miller J."/>
            <person name="Schatz M."/>
            <person name="Pop M."/>
            <person name="Pai G."/>
            <person name="Utterback T."/>
            <person name="Rogers Y.-H."/>
            <person name="Kravitz S."/>
            <person name="Fraser C.M."/>
        </authorList>
    </citation>
    <scope>NUCLEOTIDE SEQUENCE</scope>
    <source>
        <strain evidence="17">Liverpool</strain>
    </source>
</reference>
<dbReference type="Proteomes" id="UP000682892">
    <property type="component" value="Unassembled WGS sequence"/>
</dbReference>
<name>A0A1S4FGA4_AEDAE</name>
<keyword evidence="7" id="KW-0723">Serine/threonine-protein kinase</keyword>
<dbReference type="CDD" id="cd05581">
    <property type="entry name" value="STKc_PDK1"/>
    <property type="match status" value="1"/>
</dbReference>
<dbReference type="FunFam" id="1.10.510.10:FF:000587">
    <property type="entry name" value="Phosphoinositide-dependent kinase 1, isoform F"/>
    <property type="match status" value="1"/>
</dbReference>
<dbReference type="GO" id="GO:0048638">
    <property type="term" value="P:regulation of developmental growth"/>
    <property type="evidence" value="ECO:0007669"/>
    <property type="project" value="UniProtKB-ARBA"/>
</dbReference>
<dbReference type="InterPro" id="IPR011009">
    <property type="entry name" value="Kinase-like_dom_sf"/>
</dbReference>
<accession>A0A1S4FGA4</accession>
<evidence type="ECO:0000256" key="3">
    <source>
        <dbReference type="ARBA" id="ARBA00012513"/>
    </source>
</evidence>
<evidence type="ECO:0000256" key="15">
    <source>
        <dbReference type="SAM" id="MobiDB-lite"/>
    </source>
</evidence>
<dbReference type="InterPro" id="IPR008271">
    <property type="entry name" value="Ser/Thr_kinase_AS"/>
</dbReference>
<dbReference type="OMA" id="QYRVPDN"/>
<dbReference type="PROSITE" id="PS00108">
    <property type="entry name" value="PROTEIN_KINASE_ST"/>
    <property type="match status" value="1"/>
</dbReference>
<dbReference type="GO" id="GO:0005524">
    <property type="term" value="F:ATP binding"/>
    <property type="evidence" value="ECO:0007669"/>
    <property type="project" value="UniProtKB-UniRule"/>
</dbReference>
<dbReference type="KEGG" id="aag:5569001"/>
<dbReference type="InterPro" id="IPR017441">
    <property type="entry name" value="Protein_kinase_ATP_BS"/>
</dbReference>
<evidence type="ECO:0000256" key="9">
    <source>
        <dbReference type="ARBA" id="ARBA00022741"/>
    </source>
</evidence>
<evidence type="ECO:0000259" key="16">
    <source>
        <dbReference type="PROSITE" id="PS50011"/>
    </source>
</evidence>
<evidence type="ECO:0000256" key="5">
    <source>
        <dbReference type="ARBA" id="ARBA00022473"/>
    </source>
</evidence>
<evidence type="ECO:0000256" key="2">
    <source>
        <dbReference type="ARBA" id="ARBA00010006"/>
    </source>
</evidence>
<keyword evidence="10" id="KW-0418">Kinase</keyword>
<dbReference type="HOGENOM" id="CLU_000288_63_9_1"/>
<feature type="binding site" evidence="14">
    <location>
        <position position="53"/>
    </location>
    <ligand>
        <name>ATP</name>
        <dbReference type="ChEBI" id="CHEBI:30616"/>
    </ligand>
</feature>
<dbReference type="Gene3D" id="2.30.29.30">
    <property type="entry name" value="Pleckstrin-homology domain (PH domain)/Phosphotyrosine-binding domain (PTB)"/>
    <property type="match status" value="1"/>
</dbReference>
<dbReference type="FunFam" id="2.30.29.30:FF:000324">
    <property type="entry name" value="Phosphoinositide-dependent kinase 1, isoform F"/>
    <property type="match status" value="1"/>
</dbReference>
<dbReference type="FunFam" id="1.10.510.10:FF:000405">
    <property type="entry name" value="Mitogen-activated protein kinase"/>
    <property type="match status" value="1"/>
</dbReference>
<dbReference type="CDD" id="cd01262">
    <property type="entry name" value="PH_PDK1"/>
    <property type="match status" value="1"/>
</dbReference>
<dbReference type="InterPro" id="IPR033931">
    <property type="entry name" value="PDK1-typ_PH"/>
</dbReference>
<keyword evidence="5" id="KW-0217">Developmental protein</keyword>
<comment type="similarity">
    <text evidence="2">Belongs to the protein kinase superfamily. AGC Ser/Thr protein kinase family. PDPK1 subfamily.</text>
</comment>
<dbReference type="PROSITE" id="PS00107">
    <property type="entry name" value="PROTEIN_KINASE_ATP"/>
    <property type="match status" value="1"/>
</dbReference>
<evidence type="ECO:0000256" key="12">
    <source>
        <dbReference type="ARBA" id="ARBA00047899"/>
    </source>
</evidence>
<evidence type="ECO:0000256" key="8">
    <source>
        <dbReference type="ARBA" id="ARBA00022679"/>
    </source>
</evidence>
<dbReference type="PROSITE" id="PS50011">
    <property type="entry name" value="PROTEIN_KINASE_DOM"/>
    <property type="match status" value="1"/>
</dbReference>
<dbReference type="EMBL" id="CH477432">
    <property type="protein sequence ID" value="EAT41025.1"/>
    <property type="molecule type" value="Genomic_DNA"/>
</dbReference>
<evidence type="ECO:0000256" key="6">
    <source>
        <dbReference type="ARBA" id="ARBA00022490"/>
    </source>
</evidence>
<dbReference type="GO" id="GO:0035556">
    <property type="term" value="P:intracellular signal transduction"/>
    <property type="evidence" value="ECO:0007669"/>
    <property type="project" value="TreeGrafter"/>
</dbReference>
<dbReference type="Pfam" id="PF14593">
    <property type="entry name" value="PH_3"/>
    <property type="match status" value="1"/>
</dbReference>
<evidence type="ECO:0000256" key="13">
    <source>
        <dbReference type="ARBA" id="ARBA00048679"/>
    </source>
</evidence>
<dbReference type="SUPFAM" id="SSF56112">
    <property type="entry name" value="Protein kinase-like (PK-like)"/>
    <property type="match status" value="1"/>
</dbReference>
<keyword evidence="9 14" id="KW-0547">Nucleotide-binding</keyword>